<feature type="region of interest" description="Disordered" evidence="1">
    <location>
        <begin position="463"/>
        <end position="482"/>
    </location>
</feature>
<dbReference type="SUPFAM" id="SSF54001">
    <property type="entry name" value="Cysteine proteinases"/>
    <property type="match status" value="1"/>
</dbReference>
<accession>A0A3L6TGK5</accession>
<organism evidence="2 3">
    <name type="scientific">Panicum miliaceum</name>
    <name type="common">Proso millet</name>
    <name type="synonym">Broomcorn millet</name>
    <dbReference type="NCBI Taxonomy" id="4540"/>
    <lineage>
        <taxon>Eukaryota</taxon>
        <taxon>Viridiplantae</taxon>
        <taxon>Streptophyta</taxon>
        <taxon>Embryophyta</taxon>
        <taxon>Tracheophyta</taxon>
        <taxon>Spermatophyta</taxon>
        <taxon>Magnoliopsida</taxon>
        <taxon>Liliopsida</taxon>
        <taxon>Poales</taxon>
        <taxon>Poaceae</taxon>
        <taxon>PACMAD clade</taxon>
        <taxon>Panicoideae</taxon>
        <taxon>Panicodae</taxon>
        <taxon>Paniceae</taxon>
        <taxon>Panicinae</taxon>
        <taxon>Panicum</taxon>
        <taxon>Panicum sect. Panicum</taxon>
    </lineage>
</organism>
<gene>
    <name evidence="2" type="ORF">C2845_PM01G01540</name>
</gene>
<reference evidence="3" key="1">
    <citation type="journal article" date="2019" name="Nat. Commun.">
        <title>The genome of broomcorn millet.</title>
        <authorList>
            <person name="Zou C."/>
            <person name="Miki D."/>
            <person name="Li D."/>
            <person name="Tang Q."/>
            <person name="Xiao L."/>
            <person name="Rajput S."/>
            <person name="Deng P."/>
            <person name="Jia W."/>
            <person name="Huang R."/>
            <person name="Zhang M."/>
            <person name="Sun Y."/>
            <person name="Hu J."/>
            <person name="Fu X."/>
            <person name="Schnable P.S."/>
            <person name="Li F."/>
            <person name="Zhang H."/>
            <person name="Feng B."/>
            <person name="Zhu X."/>
            <person name="Liu R."/>
            <person name="Schnable J.C."/>
            <person name="Zhu J.-K."/>
            <person name="Zhang H."/>
        </authorList>
    </citation>
    <scope>NUCLEOTIDE SEQUENCE [LARGE SCALE GENOMIC DNA]</scope>
</reference>
<dbReference type="EMBL" id="PQIB02000001">
    <property type="protein sequence ID" value="RLN38595.1"/>
    <property type="molecule type" value="Genomic_DNA"/>
</dbReference>
<evidence type="ECO:0008006" key="4">
    <source>
        <dbReference type="Google" id="ProtNLM"/>
    </source>
</evidence>
<evidence type="ECO:0000313" key="3">
    <source>
        <dbReference type="Proteomes" id="UP000275267"/>
    </source>
</evidence>
<feature type="compositionally biased region" description="Basic and acidic residues" evidence="1">
    <location>
        <begin position="427"/>
        <end position="439"/>
    </location>
</feature>
<dbReference type="STRING" id="4540.A0A3L6TGK5"/>
<evidence type="ECO:0000256" key="1">
    <source>
        <dbReference type="SAM" id="MobiDB-lite"/>
    </source>
</evidence>
<keyword evidence="3" id="KW-1185">Reference proteome</keyword>
<feature type="compositionally biased region" description="Polar residues" evidence="1">
    <location>
        <begin position="547"/>
        <end position="558"/>
    </location>
</feature>
<dbReference type="InterPro" id="IPR038765">
    <property type="entry name" value="Papain-like_cys_pep_sf"/>
</dbReference>
<dbReference type="Proteomes" id="UP000275267">
    <property type="component" value="Unassembled WGS sequence"/>
</dbReference>
<feature type="region of interest" description="Disordered" evidence="1">
    <location>
        <begin position="518"/>
        <end position="600"/>
    </location>
</feature>
<feature type="compositionally biased region" description="Low complexity" evidence="1">
    <location>
        <begin position="44"/>
        <end position="59"/>
    </location>
</feature>
<sequence length="825" mass="90398">MQGPQSPQLESRPVRNPLFIPETLSLLPFADSSRRRHFANRPVAALPSAQAPTAASAQPRPRPRPSPRSYARTPRVLSALPSLPGPADSLDCIGAGSDVECFDAGAEDAAPLLPMRLPAALKIRDGEGDAAVSASLRPRGRRLINTAGFQVRNCSTYVLQLKVCVAFEIVAVCAVLESSRVCSCLLSQGFLTEVRIRVGFISVDFLDGGDVKAERSLAAEHEADVLNGGIGIDECAKLRRNRASPARLLKLDKVMSEEQRKMGGQVKYELDVDAINFMQNKYDIIQGSAPKIDEIVKRVEQNKFVVDQLKDAAKKIDKKNSIKGCILFLVILYADSLMVENIEIPTNRPRIAAWTRKLLDLVIKQDTNRDGSFGKLKKKRKICGAVSKVLCGVTELLGTLIQEMVAVEEDSPAPSTRRSKRKKTRGQVHENAPRNHGAPEDAPSAEDNEDFIPLSSRLKRMQSVVKEDVRGQATTTKQTKWDDRDGFPTWSLDGISAEEYALFEAEAIKNYNKLKEMRDKGTPHSASVPGMHKMGVTATPPSVAAAGNTSNLSAASSSKQKDNGSRTASFQATPAGPAGTSSAAAKGEAIEGDSITPDYAPTPRRLLKTAAAMQSPYVGETKKMSFKCCKAVLTVYNAVCMCSGRTTRMNNRNEIIINYLSNHATLVHLADSVRPGGKLKNTIAEIGIYVMNGKKTKGATRRVLPLHVSTLIQHHQLGMAAVTRVFRKDINNLDHRQLVIVPVLQMLVANDENLGHYFLIVLNLRNQRFEVIDSMRSLQDEKLPACCNTIISGIKSLWRTHYPNTKTPIDNYGTTEIAVPKRRNK</sequence>
<comment type="caution">
    <text evidence="2">The sequence shown here is derived from an EMBL/GenBank/DDBJ whole genome shotgun (WGS) entry which is preliminary data.</text>
</comment>
<proteinExistence type="predicted"/>
<name>A0A3L6TGK5_PANMI</name>
<dbReference type="OrthoDB" id="669288at2759"/>
<feature type="compositionally biased region" description="Basic residues" evidence="1">
    <location>
        <begin position="417"/>
        <end position="426"/>
    </location>
</feature>
<protein>
    <recommendedName>
        <fullName evidence="4">Ubiquitin-like protease family profile domain-containing protein</fullName>
    </recommendedName>
</protein>
<dbReference type="PANTHER" id="PTHR36479:SF10">
    <property type="entry name" value="UBIQUITIN-LIKE PROTEASE FAMILY PROFILE DOMAIN-CONTAINING PROTEIN"/>
    <property type="match status" value="1"/>
</dbReference>
<feature type="region of interest" description="Disordered" evidence="1">
    <location>
        <begin position="409"/>
        <end position="448"/>
    </location>
</feature>
<feature type="compositionally biased region" description="Low complexity" evidence="1">
    <location>
        <begin position="572"/>
        <end position="585"/>
    </location>
</feature>
<dbReference type="Gene3D" id="3.40.395.10">
    <property type="entry name" value="Adenoviral Proteinase, Chain A"/>
    <property type="match status" value="1"/>
</dbReference>
<dbReference type="AlphaFoldDB" id="A0A3L6TGK5"/>
<dbReference type="PANTHER" id="PTHR36479">
    <property type="entry name" value="ULP_PROTEASE DOMAIN-CONTAINING PROTEIN"/>
    <property type="match status" value="1"/>
</dbReference>
<feature type="region of interest" description="Disordered" evidence="1">
    <location>
        <begin position="38"/>
        <end position="71"/>
    </location>
</feature>
<evidence type="ECO:0000313" key="2">
    <source>
        <dbReference type="EMBL" id="RLN38595.1"/>
    </source>
</evidence>